<accession>A0A0R2D0Q0</accession>
<comment type="caution">
    <text evidence="6">The sequence shown here is derived from an EMBL/GenBank/DDBJ whole genome shotgun (WGS) entry which is preliminary data.</text>
</comment>
<dbReference type="PANTHER" id="PTHR37296:SF1">
    <property type="entry name" value="CONSERVED VIRULENCE FACTOR B"/>
    <property type="match status" value="1"/>
</dbReference>
<dbReference type="Pfam" id="PF17783">
    <property type="entry name" value="WHD_CvfB"/>
    <property type="match status" value="1"/>
</dbReference>
<dbReference type="PIRSF" id="PIRSF012524">
    <property type="entry name" value="YitL_S1"/>
    <property type="match status" value="1"/>
</dbReference>
<dbReference type="Pfam" id="PF21543">
    <property type="entry name" value="CvfB_2nd"/>
    <property type="match status" value="1"/>
</dbReference>
<dbReference type="InterPro" id="IPR048587">
    <property type="entry name" value="CvfB_S1_3rd"/>
</dbReference>
<evidence type="ECO:0000313" key="7">
    <source>
        <dbReference type="Proteomes" id="UP000051256"/>
    </source>
</evidence>
<gene>
    <name evidence="6" type="ORF">FC56_GL000516</name>
</gene>
<feature type="domain" description="Conserved virulence factor B first S1" evidence="2">
    <location>
        <begin position="7"/>
        <end position="64"/>
    </location>
</feature>
<dbReference type="InterPro" id="IPR014464">
    <property type="entry name" value="CvfB_fam"/>
</dbReference>
<proteinExistence type="inferred from homology"/>
<dbReference type="AlphaFoldDB" id="A0A0R2D0Q0"/>
<dbReference type="RefSeq" id="WP_056978304.1">
    <property type="nucleotide sequence ID" value="NZ_AYZR01000008.1"/>
</dbReference>
<dbReference type="InterPro" id="IPR039566">
    <property type="entry name" value="CvfB_S1_st"/>
</dbReference>
<dbReference type="STRING" id="1423802.FC56_GL000516"/>
<comment type="similarity">
    <text evidence="1">Belongs to the CvfB family.</text>
</comment>
<dbReference type="Gene3D" id="2.40.50.140">
    <property type="entry name" value="Nucleic acid-binding proteins"/>
    <property type="match status" value="2"/>
</dbReference>
<protein>
    <submittedName>
        <fullName evidence="6">Conserved virulence factor B</fullName>
    </submittedName>
</protein>
<feature type="domain" description="Conserved virulence factor B second S1" evidence="4">
    <location>
        <begin position="75"/>
        <end position="136"/>
    </location>
</feature>
<feature type="domain" description="Conserved virulence factor B-like winged helix" evidence="3">
    <location>
        <begin position="228"/>
        <end position="286"/>
    </location>
</feature>
<sequence>MDEIETIGRILTGQVIDENDQNYFVQIEGTTFLLAKEEIEKPLKLGANFTGFTYENEHHKLQITRFRPKVQIDQYAFAKVVGQKHDLGVFVDIGLSNKDIAVSLDELPTVRSLWPKEGDQLLVCLGVDKKNRLWAHLADEDIFAAIARPAGSNLKNKNVKAIAYRLKMAGTRLLTENYELAFMHPSERVEEPRLGQQVEARVIGMLRDGSINLSTLPRAYQAIDDDAAMILALLNRDAEHFLPYTDHSDPVLIKEFFGISKGAFKRAVGHLLKARLIVETDAGISLIEDESNE</sequence>
<dbReference type="PANTHER" id="PTHR37296">
    <property type="entry name" value="CONSERVED VIRULENCE FACTOR B"/>
    <property type="match status" value="1"/>
</dbReference>
<dbReference type="EMBL" id="AYZR01000008">
    <property type="protein sequence ID" value="KRM93798.1"/>
    <property type="molecule type" value="Genomic_DNA"/>
</dbReference>
<feature type="domain" description="Conserved virulence factor B third S1" evidence="5">
    <location>
        <begin position="143"/>
        <end position="217"/>
    </location>
</feature>
<evidence type="ECO:0000259" key="5">
    <source>
        <dbReference type="Pfam" id="PF21543"/>
    </source>
</evidence>
<dbReference type="InterPro" id="IPR048588">
    <property type="entry name" value="CvfB_S1_2nd"/>
</dbReference>
<evidence type="ECO:0000313" key="6">
    <source>
        <dbReference type="EMBL" id="KRM93798.1"/>
    </source>
</evidence>
<evidence type="ECO:0000259" key="3">
    <source>
        <dbReference type="Pfam" id="PF17783"/>
    </source>
</evidence>
<evidence type="ECO:0000259" key="4">
    <source>
        <dbReference type="Pfam" id="PF21191"/>
    </source>
</evidence>
<dbReference type="PATRIC" id="fig|1423802.4.peg.527"/>
<reference evidence="6 7" key="1">
    <citation type="journal article" date="2015" name="Genome Announc.">
        <title>Expanding the biotechnology potential of lactobacilli through comparative genomics of 213 strains and associated genera.</title>
        <authorList>
            <person name="Sun Z."/>
            <person name="Harris H.M."/>
            <person name="McCann A."/>
            <person name="Guo C."/>
            <person name="Argimon S."/>
            <person name="Zhang W."/>
            <person name="Yang X."/>
            <person name="Jeffery I.B."/>
            <person name="Cooney J.C."/>
            <person name="Kagawa T.F."/>
            <person name="Liu W."/>
            <person name="Song Y."/>
            <person name="Salvetti E."/>
            <person name="Wrobel A."/>
            <person name="Rasinkangas P."/>
            <person name="Parkhill J."/>
            <person name="Rea M.C."/>
            <person name="O'Sullivan O."/>
            <person name="Ritari J."/>
            <person name="Douillard F.P."/>
            <person name="Paul Ross R."/>
            <person name="Yang R."/>
            <person name="Briner A.E."/>
            <person name="Felis G.E."/>
            <person name="de Vos W.M."/>
            <person name="Barrangou R."/>
            <person name="Klaenhammer T.R."/>
            <person name="Caufield P.W."/>
            <person name="Cui Y."/>
            <person name="Zhang H."/>
            <person name="O'Toole P.W."/>
        </authorList>
    </citation>
    <scope>NUCLEOTIDE SEQUENCE [LARGE SCALE GENOMIC DNA]</scope>
    <source>
        <strain evidence="6 7">DSM 24302</strain>
    </source>
</reference>
<dbReference type="Gene3D" id="1.10.10.10">
    <property type="entry name" value="Winged helix-like DNA-binding domain superfamily/Winged helix DNA-binding domain"/>
    <property type="match status" value="1"/>
</dbReference>
<evidence type="ECO:0000259" key="2">
    <source>
        <dbReference type="Pfam" id="PF13509"/>
    </source>
</evidence>
<keyword evidence="7" id="KW-1185">Reference proteome</keyword>
<name>A0A0R2D0Q0_9LACO</name>
<dbReference type="InterPro" id="IPR036388">
    <property type="entry name" value="WH-like_DNA-bd_sf"/>
</dbReference>
<dbReference type="InterPro" id="IPR012340">
    <property type="entry name" value="NA-bd_OB-fold"/>
</dbReference>
<dbReference type="Pfam" id="PF21191">
    <property type="entry name" value="CvfB_1st"/>
    <property type="match status" value="1"/>
</dbReference>
<evidence type="ECO:0000256" key="1">
    <source>
        <dbReference type="PIRNR" id="PIRNR012524"/>
    </source>
</evidence>
<dbReference type="InterPro" id="IPR040764">
    <property type="entry name" value="CvfB_WH"/>
</dbReference>
<organism evidence="6 7">
    <name type="scientific">Lentilactobacillus senioris DSM 24302 = JCM 17472</name>
    <dbReference type="NCBI Taxonomy" id="1423802"/>
    <lineage>
        <taxon>Bacteria</taxon>
        <taxon>Bacillati</taxon>
        <taxon>Bacillota</taxon>
        <taxon>Bacilli</taxon>
        <taxon>Lactobacillales</taxon>
        <taxon>Lactobacillaceae</taxon>
        <taxon>Lentilactobacillus</taxon>
    </lineage>
</organism>
<dbReference type="Gene3D" id="2.40.50.330">
    <property type="match status" value="1"/>
</dbReference>
<dbReference type="Pfam" id="PF13509">
    <property type="entry name" value="S1_2"/>
    <property type="match status" value="1"/>
</dbReference>
<dbReference type="Proteomes" id="UP000051256">
    <property type="component" value="Unassembled WGS sequence"/>
</dbReference>